<evidence type="ECO:0000259" key="5">
    <source>
        <dbReference type="Pfam" id="PF16107"/>
    </source>
</evidence>
<feature type="domain" description="DUF4825" evidence="5">
    <location>
        <begin position="203"/>
        <end position="298"/>
    </location>
</feature>
<keyword evidence="3" id="KW-0812">Transmembrane</keyword>
<dbReference type="Proteomes" id="UP000823824">
    <property type="component" value="Unassembled WGS sequence"/>
</dbReference>
<dbReference type="Pfam" id="PF13490">
    <property type="entry name" value="zf-HC2"/>
    <property type="match status" value="1"/>
</dbReference>
<evidence type="ECO:0000313" key="6">
    <source>
        <dbReference type="EMBL" id="HJB14152.1"/>
    </source>
</evidence>
<evidence type="ECO:0000256" key="3">
    <source>
        <dbReference type="SAM" id="Phobius"/>
    </source>
</evidence>
<accession>A0A9D2RTJ3</accession>
<dbReference type="AlphaFoldDB" id="A0A9D2RTJ3"/>
<dbReference type="InterPro" id="IPR041916">
    <property type="entry name" value="Anti_sigma_zinc_sf"/>
</dbReference>
<feature type="transmembrane region" description="Helical" evidence="3">
    <location>
        <begin position="81"/>
        <end position="102"/>
    </location>
</feature>
<dbReference type="Pfam" id="PF16107">
    <property type="entry name" value="DUF4825"/>
    <property type="match status" value="1"/>
</dbReference>
<evidence type="ECO:0000256" key="1">
    <source>
        <dbReference type="ARBA" id="ARBA00024353"/>
    </source>
</evidence>
<keyword evidence="3" id="KW-1133">Transmembrane helix</keyword>
<organism evidence="6 7">
    <name type="scientific">Candidatus Oscillibacter excrementigallinarum</name>
    <dbReference type="NCBI Taxonomy" id="2838716"/>
    <lineage>
        <taxon>Bacteria</taxon>
        <taxon>Bacillati</taxon>
        <taxon>Bacillota</taxon>
        <taxon>Clostridia</taxon>
        <taxon>Eubacteriales</taxon>
        <taxon>Oscillospiraceae</taxon>
        <taxon>Oscillibacter</taxon>
    </lineage>
</organism>
<name>A0A9D2RTJ3_9FIRM</name>
<sequence>MKNIPELPCAIVEDLLPAYMEGLTSAETNAAVEAHLASCPACAAKRAAMGAEEGPSPEEAEETAREVDYLKKVRRRSRRRVAAAILCTVLVLLLGFAAKIFVIGEPLGPAGAAVSAQREDDVLRVQVSSAASGIAFWGWTVEDRDGVVSITARSVLASPLFRDGTGTVEVSLEGVTEIWLGEAGEGRMIWQDDTMILADAWALYQAQTPYVGNNSAVGRVLAAVDTWYGPPIVDYTISLQTSAEPYGLTIHFDDITAHVDREGIVRAIDQRMYALAPALLALIGNLERVQWTCALSDGTYHTQAITLAEVDEALPGWIEARNLAHDLTSPDGEPDWTAPESIKDYAASPAAVQRLIDLTEYGFYVHTVEGGTNVFTPWP</sequence>
<dbReference type="Gene3D" id="1.10.10.1320">
    <property type="entry name" value="Anti-sigma factor, zinc-finger domain"/>
    <property type="match status" value="1"/>
</dbReference>
<gene>
    <name evidence="6" type="ORF">H9787_10660</name>
</gene>
<dbReference type="EMBL" id="DWZJ01000098">
    <property type="protein sequence ID" value="HJB14152.1"/>
    <property type="molecule type" value="Genomic_DNA"/>
</dbReference>
<reference evidence="6" key="1">
    <citation type="journal article" date="2021" name="PeerJ">
        <title>Extensive microbial diversity within the chicken gut microbiome revealed by metagenomics and culture.</title>
        <authorList>
            <person name="Gilroy R."/>
            <person name="Ravi A."/>
            <person name="Getino M."/>
            <person name="Pursley I."/>
            <person name="Horton D.L."/>
            <person name="Alikhan N.F."/>
            <person name="Baker D."/>
            <person name="Gharbi K."/>
            <person name="Hall N."/>
            <person name="Watson M."/>
            <person name="Adriaenssens E.M."/>
            <person name="Foster-Nyarko E."/>
            <person name="Jarju S."/>
            <person name="Secka A."/>
            <person name="Antonio M."/>
            <person name="Oren A."/>
            <person name="Chaudhuri R.R."/>
            <person name="La Ragione R."/>
            <person name="Hildebrand F."/>
            <person name="Pallen M.J."/>
        </authorList>
    </citation>
    <scope>NUCLEOTIDE SEQUENCE</scope>
    <source>
        <strain evidence="6">ChiBcec18-1249</strain>
    </source>
</reference>
<keyword evidence="3" id="KW-0472">Membrane</keyword>
<evidence type="ECO:0000313" key="7">
    <source>
        <dbReference type="Proteomes" id="UP000823824"/>
    </source>
</evidence>
<proteinExistence type="inferred from homology"/>
<comment type="caution">
    <text evidence="6">The sequence shown here is derived from an EMBL/GenBank/DDBJ whole genome shotgun (WGS) entry which is preliminary data.</text>
</comment>
<evidence type="ECO:0000256" key="2">
    <source>
        <dbReference type="ARBA" id="ARBA00024438"/>
    </source>
</evidence>
<dbReference type="InterPro" id="IPR027383">
    <property type="entry name" value="Znf_put"/>
</dbReference>
<evidence type="ECO:0000259" key="4">
    <source>
        <dbReference type="Pfam" id="PF13490"/>
    </source>
</evidence>
<protein>
    <recommendedName>
        <fullName evidence="2">Anti-sigma-W factor RsiW</fullName>
    </recommendedName>
</protein>
<feature type="domain" description="Putative zinc-finger" evidence="4">
    <location>
        <begin position="9"/>
        <end position="43"/>
    </location>
</feature>
<dbReference type="InterPro" id="IPR032250">
    <property type="entry name" value="DUF4825"/>
</dbReference>
<reference evidence="6" key="2">
    <citation type="submission" date="2021-04" db="EMBL/GenBank/DDBJ databases">
        <authorList>
            <person name="Gilroy R."/>
        </authorList>
    </citation>
    <scope>NUCLEOTIDE SEQUENCE</scope>
    <source>
        <strain evidence="6">ChiBcec18-1249</strain>
    </source>
</reference>
<comment type="similarity">
    <text evidence="1">Belongs to the zinc-associated anti-sigma factor (ZAS) superfamily. Anti-sigma-W factor family.</text>
</comment>